<sequence>MLKQLFISLIILSTLTSDGIINLSESIFQLYLDLNDARLMQEADGEILTKPQDIGEGHSPSFAMPSSKDSSGRFVLSNGSAGMFESGSHKMRLEDDEARSGTIPAVFALVVLTFVFCFVKLLTIFPFYKDEDIITSRSDLSPPVAA</sequence>
<dbReference type="RefSeq" id="WP_103079729.1">
    <property type="nucleotide sequence ID" value="NZ_JBAIZC010000041.1"/>
</dbReference>
<keyword evidence="1" id="KW-0812">Transmembrane</keyword>
<keyword evidence="1" id="KW-1133">Transmembrane helix</keyword>
<evidence type="ECO:0000256" key="1">
    <source>
        <dbReference type="SAM" id="Phobius"/>
    </source>
</evidence>
<dbReference type="KEGG" id="cthd:CDO33_16370"/>
<feature type="transmembrane region" description="Helical" evidence="1">
    <location>
        <begin position="105"/>
        <end position="128"/>
    </location>
</feature>
<proteinExistence type="predicted"/>
<keyword evidence="3" id="KW-1185">Reference proteome</keyword>
<keyword evidence="1" id="KW-0472">Membrane</keyword>
<dbReference type="AlphaFoldDB" id="A0A2K2FN27"/>
<gene>
    <name evidence="2" type="ORF">CDQ84_00380</name>
</gene>
<dbReference type="Proteomes" id="UP000236151">
    <property type="component" value="Unassembled WGS sequence"/>
</dbReference>
<name>A0A2K2FN27_9CLOT</name>
<comment type="caution">
    <text evidence="2">The sequence shown here is derived from an EMBL/GenBank/DDBJ whole genome shotgun (WGS) entry which is preliminary data.</text>
</comment>
<evidence type="ECO:0000313" key="3">
    <source>
        <dbReference type="Proteomes" id="UP000236151"/>
    </source>
</evidence>
<organism evidence="2 3">
    <name type="scientific">Clostridium thermosuccinogenes</name>
    <dbReference type="NCBI Taxonomy" id="84032"/>
    <lineage>
        <taxon>Bacteria</taxon>
        <taxon>Bacillati</taxon>
        <taxon>Bacillota</taxon>
        <taxon>Clostridia</taxon>
        <taxon>Eubacteriales</taxon>
        <taxon>Clostridiaceae</taxon>
        <taxon>Clostridium</taxon>
    </lineage>
</organism>
<reference evidence="2 3" key="1">
    <citation type="submission" date="2017-06" db="EMBL/GenBank/DDBJ databases">
        <title>Investigating the central metabolism of Clostridium thermosuccinogenes.</title>
        <authorList>
            <person name="Koendjbiharie J.G."/>
            <person name="van Kranenburg R."/>
        </authorList>
    </citation>
    <scope>NUCLEOTIDE SEQUENCE [LARGE SCALE GENOMIC DNA]</scope>
    <source>
        <strain evidence="2 3">DSM 5806</strain>
    </source>
</reference>
<evidence type="ECO:0000313" key="2">
    <source>
        <dbReference type="EMBL" id="PNU01500.1"/>
    </source>
</evidence>
<accession>A0A2K2FN27</accession>
<protein>
    <submittedName>
        <fullName evidence="2">Uncharacterized protein</fullName>
    </submittedName>
</protein>
<dbReference type="EMBL" id="NIOJ01000001">
    <property type="protein sequence ID" value="PNU01500.1"/>
    <property type="molecule type" value="Genomic_DNA"/>
</dbReference>